<dbReference type="AlphaFoldDB" id="A0A4Q7NMU7"/>
<dbReference type="Pfam" id="PF07729">
    <property type="entry name" value="FCD"/>
    <property type="match status" value="1"/>
</dbReference>
<dbReference type="RefSeq" id="WP_242621392.1">
    <property type="nucleotide sequence ID" value="NZ_SGXC01000001.1"/>
</dbReference>
<dbReference type="Gene3D" id="1.20.120.530">
    <property type="entry name" value="GntR ligand-binding domain-like"/>
    <property type="match status" value="1"/>
</dbReference>
<dbReference type="InterPro" id="IPR036388">
    <property type="entry name" value="WH-like_DNA-bd_sf"/>
</dbReference>
<keyword evidence="3" id="KW-0804">Transcription</keyword>
<dbReference type="SMART" id="SM00895">
    <property type="entry name" value="FCD"/>
    <property type="match status" value="1"/>
</dbReference>
<name>A0A4Q7NMU7_9BURK</name>
<dbReference type="SMART" id="SM00345">
    <property type="entry name" value="HTH_GNTR"/>
    <property type="match status" value="1"/>
</dbReference>
<evidence type="ECO:0000256" key="1">
    <source>
        <dbReference type="ARBA" id="ARBA00023015"/>
    </source>
</evidence>
<dbReference type="GO" id="GO:0003700">
    <property type="term" value="F:DNA-binding transcription factor activity"/>
    <property type="evidence" value="ECO:0007669"/>
    <property type="project" value="InterPro"/>
</dbReference>
<sequence>MAKTPAPPADPGAPAATQATTLYDRMRADLLAGRLLPPGRKLQIEFLGHHYGAGQTPVREALNRLTADGLVEQRDQRGFAVAAVSPADLVEITNTRCWLEEIALRKSMASGSAQWEEDLVLAFHRLSKTPRSLRDDRFEANPEWEQRHRAFHRALIGGCGSRWLIGFCEQLADQLYRYRQLSVQKIFPDRPIQAEHETLMEAITAGDADRAVELLTEHYQKTARIVLDDPEAFEG</sequence>
<accession>A0A4Q7NMU7</accession>
<dbReference type="PROSITE" id="PS50949">
    <property type="entry name" value="HTH_GNTR"/>
    <property type="match status" value="1"/>
</dbReference>
<dbReference type="Pfam" id="PF00392">
    <property type="entry name" value="GntR"/>
    <property type="match status" value="1"/>
</dbReference>
<dbReference type="EMBL" id="SGXC01000001">
    <property type="protein sequence ID" value="RZS86372.1"/>
    <property type="molecule type" value="Genomic_DNA"/>
</dbReference>
<dbReference type="InterPro" id="IPR008920">
    <property type="entry name" value="TF_FadR/GntR_C"/>
</dbReference>
<dbReference type="PANTHER" id="PTHR43537">
    <property type="entry name" value="TRANSCRIPTIONAL REGULATOR, GNTR FAMILY"/>
    <property type="match status" value="1"/>
</dbReference>
<gene>
    <name evidence="5" type="ORF">EV675_2412</name>
</gene>
<feature type="domain" description="HTH gntR-type" evidence="4">
    <location>
        <begin position="16"/>
        <end position="84"/>
    </location>
</feature>
<keyword evidence="6" id="KW-1185">Reference proteome</keyword>
<protein>
    <submittedName>
        <fullName evidence="5">GntR family transcriptional regulator</fullName>
    </submittedName>
</protein>
<dbReference type="GO" id="GO:0003677">
    <property type="term" value="F:DNA binding"/>
    <property type="evidence" value="ECO:0007669"/>
    <property type="project" value="UniProtKB-KW"/>
</dbReference>
<proteinExistence type="predicted"/>
<dbReference type="PANTHER" id="PTHR43537:SF20">
    <property type="entry name" value="HTH-TYPE TRANSCRIPTIONAL REPRESSOR GLAR"/>
    <property type="match status" value="1"/>
</dbReference>
<organism evidence="5 6">
    <name type="scientific">Pigmentiphaga kullae</name>
    <dbReference type="NCBI Taxonomy" id="151784"/>
    <lineage>
        <taxon>Bacteria</taxon>
        <taxon>Pseudomonadati</taxon>
        <taxon>Pseudomonadota</taxon>
        <taxon>Betaproteobacteria</taxon>
        <taxon>Burkholderiales</taxon>
        <taxon>Alcaligenaceae</taxon>
        <taxon>Pigmentiphaga</taxon>
    </lineage>
</organism>
<comment type="caution">
    <text evidence="5">The sequence shown here is derived from an EMBL/GenBank/DDBJ whole genome shotgun (WGS) entry which is preliminary data.</text>
</comment>
<dbReference type="SUPFAM" id="SSF48008">
    <property type="entry name" value="GntR ligand-binding domain-like"/>
    <property type="match status" value="1"/>
</dbReference>
<dbReference type="SUPFAM" id="SSF46785">
    <property type="entry name" value="Winged helix' DNA-binding domain"/>
    <property type="match status" value="1"/>
</dbReference>
<reference evidence="5 6" key="1">
    <citation type="submission" date="2019-02" db="EMBL/GenBank/DDBJ databases">
        <title>Genomic Encyclopedia of Type Strains, Phase IV (KMG-IV): sequencing the most valuable type-strain genomes for metagenomic binning, comparative biology and taxonomic classification.</title>
        <authorList>
            <person name="Goeker M."/>
        </authorList>
    </citation>
    <scope>NUCLEOTIDE SEQUENCE [LARGE SCALE GENOMIC DNA]</scope>
    <source>
        <strain evidence="5 6">K24</strain>
    </source>
</reference>
<dbReference type="Proteomes" id="UP000292445">
    <property type="component" value="Unassembled WGS sequence"/>
</dbReference>
<dbReference type="InterPro" id="IPR036390">
    <property type="entry name" value="WH_DNA-bd_sf"/>
</dbReference>
<dbReference type="InterPro" id="IPR000524">
    <property type="entry name" value="Tscrpt_reg_HTH_GntR"/>
</dbReference>
<dbReference type="InterPro" id="IPR011711">
    <property type="entry name" value="GntR_C"/>
</dbReference>
<dbReference type="Gene3D" id="1.10.10.10">
    <property type="entry name" value="Winged helix-like DNA-binding domain superfamily/Winged helix DNA-binding domain"/>
    <property type="match status" value="1"/>
</dbReference>
<evidence type="ECO:0000313" key="5">
    <source>
        <dbReference type="EMBL" id="RZS86372.1"/>
    </source>
</evidence>
<evidence type="ECO:0000256" key="2">
    <source>
        <dbReference type="ARBA" id="ARBA00023125"/>
    </source>
</evidence>
<keyword evidence="1" id="KW-0805">Transcription regulation</keyword>
<evidence type="ECO:0000256" key="3">
    <source>
        <dbReference type="ARBA" id="ARBA00023163"/>
    </source>
</evidence>
<evidence type="ECO:0000259" key="4">
    <source>
        <dbReference type="PROSITE" id="PS50949"/>
    </source>
</evidence>
<evidence type="ECO:0000313" key="6">
    <source>
        <dbReference type="Proteomes" id="UP000292445"/>
    </source>
</evidence>
<keyword evidence="2" id="KW-0238">DNA-binding</keyword>